<dbReference type="Proteomes" id="UP000319716">
    <property type="component" value="Unassembled WGS sequence"/>
</dbReference>
<name>A0A4Y1ZE60_9BACL</name>
<gene>
    <name evidence="2" type="ORF">NBRC111894_2798</name>
</gene>
<evidence type="ECO:0000313" key="2">
    <source>
        <dbReference type="EMBL" id="GAY77244.1"/>
    </source>
</evidence>
<sequence length="38" mass="4015">MLPSSHGLQASSNANSIKSFSDEKSGTVLGFFTGKDRL</sequence>
<evidence type="ECO:0000256" key="1">
    <source>
        <dbReference type="SAM" id="MobiDB-lite"/>
    </source>
</evidence>
<dbReference type="EMBL" id="BEXB01000023">
    <property type="protein sequence ID" value="GAY77244.1"/>
    <property type="molecule type" value="Genomic_DNA"/>
</dbReference>
<dbReference type="AlphaFoldDB" id="A0A4Y1ZE60"/>
<proteinExistence type="predicted"/>
<feature type="region of interest" description="Disordered" evidence="1">
    <location>
        <begin position="1"/>
        <end position="20"/>
    </location>
</feature>
<reference evidence="2 3" key="1">
    <citation type="submission" date="2017-11" db="EMBL/GenBank/DDBJ databases">
        <title>Draft Genome Sequence of Sporolactobacillus inulinus NBRC 111894 Isolated from Koso, a Japanese Sugar-Vegetable Fermented Beverage.</title>
        <authorList>
            <person name="Chiou T.Y."/>
            <person name="Oshima K."/>
            <person name="Suda W."/>
            <person name="Hattori M."/>
            <person name="Takahashi T."/>
        </authorList>
    </citation>
    <scope>NUCLEOTIDE SEQUENCE [LARGE SCALE GENOMIC DNA]</scope>
    <source>
        <strain evidence="2 3">NBRC111894</strain>
    </source>
</reference>
<organism evidence="2 3">
    <name type="scientific">Sporolactobacillus inulinus</name>
    <dbReference type="NCBI Taxonomy" id="2078"/>
    <lineage>
        <taxon>Bacteria</taxon>
        <taxon>Bacillati</taxon>
        <taxon>Bacillota</taxon>
        <taxon>Bacilli</taxon>
        <taxon>Bacillales</taxon>
        <taxon>Sporolactobacillaceae</taxon>
        <taxon>Sporolactobacillus</taxon>
    </lineage>
</organism>
<evidence type="ECO:0000313" key="3">
    <source>
        <dbReference type="Proteomes" id="UP000319716"/>
    </source>
</evidence>
<protein>
    <submittedName>
        <fullName evidence="2">Uncharacterized protein</fullName>
    </submittedName>
</protein>
<comment type="caution">
    <text evidence="2">The sequence shown here is derived from an EMBL/GenBank/DDBJ whole genome shotgun (WGS) entry which is preliminary data.</text>
</comment>
<accession>A0A4Y1ZE60</accession>
<feature type="compositionally biased region" description="Polar residues" evidence="1">
    <location>
        <begin position="1"/>
        <end position="19"/>
    </location>
</feature>